<gene>
    <name evidence="1" type="ORF">BS47DRAFT_1351547</name>
</gene>
<evidence type="ECO:0000313" key="2">
    <source>
        <dbReference type="Proteomes" id="UP000886523"/>
    </source>
</evidence>
<sequence>MAVILFNSLGQKGAIALWAFVVIAQCMMGSSTVGESLAAFLATHFDSWPIFEGHAFFTSFLQRLGSLSRSRASLFTLLVPDELVQYTGIAVNS</sequence>
<keyword evidence="2" id="KW-1185">Reference proteome</keyword>
<protein>
    <submittedName>
        <fullName evidence="1">Uncharacterized protein</fullName>
    </submittedName>
</protein>
<dbReference type="AlphaFoldDB" id="A0A9P6AKZ5"/>
<name>A0A9P6AKZ5_9AGAM</name>
<evidence type="ECO:0000313" key="1">
    <source>
        <dbReference type="EMBL" id="KAF9507512.1"/>
    </source>
</evidence>
<proteinExistence type="predicted"/>
<dbReference type="Proteomes" id="UP000886523">
    <property type="component" value="Unassembled WGS sequence"/>
</dbReference>
<accession>A0A9P6AKZ5</accession>
<dbReference type="EMBL" id="MU129079">
    <property type="protein sequence ID" value="KAF9507512.1"/>
    <property type="molecule type" value="Genomic_DNA"/>
</dbReference>
<comment type="caution">
    <text evidence="1">The sequence shown here is derived from an EMBL/GenBank/DDBJ whole genome shotgun (WGS) entry which is preliminary data.</text>
</comment>
<reference evidence="1" key="1">
    <citation type="journal article" date="2020" name="Nat. Commun.">
        <title>Large-scale genome sequencing of mycorrhizal fungi provides insights into the early evolution of symbiotic traits.</title>
        <authorList>
            <person name="Miyauchi S."/>
            <person name="Kiss E."/>
            <person name="Kuo A."/>
            <person name="Drula E."/>
            <person name="Kohler A."/>
            <person name="Sanchez-Garcia M."/>
            <person name="Morin E."/>
            <person name="Andreopoulos B."/>
            <person name="Barry K.W."/>
            <person name="Bonito G."/>
            <person name="Buee M."/>
            <person name="Carver A."/>
            <person name="Chen C."/>
            <person name="Cichocki N."/>
            <person name="Clum A."/>
            <person name="Culley D."/>
            <person name="Crous P.W."/>
            <person name="Fauchery L."/>
            <person name="Girlanda M."/>
            <person name="Hayes R.D."/>
            <person name="Keri Z."/>
            <person name="LaButti K."/>
            <person name="Lipzen A."/>
            <person name="Lombard V."/>
            <person name="Magnuson J."/>
            <person name="Maillard F."/>
            <person name="Murat C."/>
            <person name="Nolan M."/>
            <person name="Ohm R.A."/>
            <person name="Pangilinan J."/>
            <person name="Pereira M.F."/>
            <person name="Perotto S."/>
            <person name="Peter M."/>
            <person name="Pfister S."/>
            <person name="Riley R."/>
            <person name="Sitrit Y."/>
            <person name="Stielow J.B."/>
            <person name="Szollosi G."/>
            <person name="Zifcakova L."/>
            <person name="Stursova M."/>
            <person name="Spatafora J.W."/>
            <person name="Tedersoo L."/>
            <person name="Vaario L.M."/>
            <person name="Yamada A."/>
            <person name="Yan M."/>
            <person name="Wang P."/>
            <person name="Xu J."/>
            <person name="Bruns T."/>
            <person name="Baldrian P."/>
            <person name="Vilgalys R."/>
            <person name="Dunand C."/>
            <person name="Henrissat B."/>
            <person name="Grigoriev I.V."/>
            <person name="Hibbett D."/>
            <person name="Nagy L.G."/>
            <person name="Martin F.M."/>
        </authorList>
    </citation>
    <scope>NUCLEOTIDE SEQUENCE</scope>
    <source>
        <strain evidence="1">UP504</strain>
    </source>
</reference>
<organism evidence="1 2">
    <name type="scientific">Hydnum rufescens UP504</name>
    <dbReference type="NCBI Taxonomy" id="1448309"/>
    <lineage>
        <taxon>Eukaryota</taxon>
        <taxon>Fungi</taxon>
        <taxon>Dikarya</taxon>
        <taxon>Basidiomycota</taxon>
        <taxon>Agaricomycotina</taxon>
        <taxon>Agaricomycetes</taxon>
        <taxon>Cantharellales</taxon>
        <taxon>Hydnaceae</taxon>
        <taxon>Hydnum</taxon>
    </lineage>
</organism>